<evidence type="ECO:0000313" key="2">
    <source>
        <dbReference type="Proteomes" id="UP001300692"/>
    </source>
</evidence>
<sequence>MNERIIHIAIKNVEENLPIKLEYREAGQPDGNICLTHKDQTYHLHAVIKGGVRKYVLDQLAEYVQEYQHVILVAEHIPAKVKQQLREQHIPYIEANGNIYFENNNTFLLVDTNKTKAFPKEKGNRAFTKTGLKVLFHLLQKPELIKFPQRQIADVTGVALGNIPQVIEGLKKTGYLLPLNDKEYLWNNREELLDRWIEAYQTTLKPSLKKGNYQPRIPWKQIGLNTGRTVWSGEPAGENLTMHLRAEKLQMYTRENQADLIKNYQLQPKTDGEIEVYDMFWEEEFNQSPFTAPPLIVYADLIIEGGKRNKETAKLIFDEFIEPIL</sequence>
<dbReference type="EMBL" id="JAOYOD010000001">
    <property type="protein sequence ID" value="MCV9388077.1"/>
    <property type="molecule type" value="Genomic_DNA"/>
</dbReference>
<comment type="caution">
    <text evidence="1">The sequence shown here is derived from an EMBL/GenBank/DDBJ whole genome shotgun (WGS) entry which is preliminary data.</text>
</comment>
<name>A0ABT3CWJ0_9BACT</name>
<dbReference type="Proteomes" id="UP001300692">
    <property type="component" value="Unassembled WGS sequence"/>
</dbReference>
<dbReference type="Pfam" id="PF09952">
    <property type="entry name" value="AbiEi_2"/>
    <property type="match status" value="1"/>
</dbReference>
<dbReference type="RefSeq" id="WP_264138902.1">
    <property type="nucleotide sequence ID" value="NZ_JAOYOD010000001.1"/>
</dbReference>
<proteinExistence type="predicted"/>
<protein>
    <submittedName>
        <fullName evidence="1">Type IV toxin-antitoxin system AbiEi family antitoxin</fullName>
    </submittedName>
</protein>
<gene>
    <name evidence="1" type="ORF">N7U62_15455</name>
</gene>
<organism evidence="1 2">
    <name type="scientific">Reichenbachiella ulvae</name>
    <dbReference type="NCBI Taxonomy" id="2980104"/>
    <lineage>
        <taxon>Bacteria</taxon>
        <taxon>Pseudomonadati</taxon>
        <taxon>Bacteroidota</taxon>
        <taxon>Cytophagia</taxon>
        <taxon>Cytophagales</taxon>
        <taxon>Reichenbachiellaceae</taxon>
        <taxon>Reichenbachiella</taxon>
    </lineage>
</organism>
<accession>A0ABT3CWJ0</accession>
<keyword evidence="2" id="KW-1185">Reference proteome</keyword>
<dbReference type="InterPro" id="IPR019238">
    <property type="entry name" value="AbiEi_2"/>
</dbReference>
<reference evidence="1 2" key="1">
    <citation type="submission" date="2022-10" db="EMBL/GenBank/DDBJ databases">
        <title>Comparative genomics and taxonomic characterization of three novel marine species of genus Reichenbachiella exhibiting antioxidant and polysaccharide degradation activities.</title>
        <authorList>
            <person name="Muhammad N."/>
            <person name="Lee Y.-J."/>
            <person name="Ko J."/>
            <person name="Kim S.-G."/>
        </authorList>
    </citation>
    <scope>NUCLEOTIDE SEQUENCE [LARGE SCALE GENOMIC DNA]</scope>
    <source>
        <strain evidence="1 2">ABR2-5</strain>
    </source>
</reference>
<evidence type="ECO:0000313" key="1">
    <source>
        <dbReference type="EMBL" id="MCV9388077.1"/>
    </source>
</evidence>